<evidence type="ECO:0000313" key="2">
    <source>
        <dbReference type="Proteomes" id="UP000202583"/>
    </source>
</evidence>
<reference evidence="1 2" key="1">
    <citation type="submission" date="2015-07" db="EMBL/GenBank/DDBJ databases">
        <title>Two Asian jumbo phage RSL2 and RSF1 infecting the phytopathogen Ralstonia solanacearum share common features related to the phi-KZ-like phages.</title>
        <authorList>
            <person name="Kawasaki T."/>
            <person name="Fujie M."/>
            <person name="Chatchawankanphanich O."/>
            <person name="Ogata H."/>
            <person name="Yamada T."/>
        </authorList>
    </citation>
    <scope>NUCLEOTIDE SEQUENCE [LARGE SCALE GENOMIC DNA]</scope>
    <source>
        <strain evidence="1 2">RSF1</strain>
    </source>
</reference>
<dbReference type="Proteomes" id="UP000202583">
    <property type="component" value="Segment"/>
</dbReference>
<dbReference type="GeneID" id="26634683"/>
<evidence type="ECO:0000313" key="1">
    <source>
        <dbReference type="EMBL" id="BAS05014.1"/>
    </source>
</evidence>
<accession>A0A0K2QQZ6</accession>
<name>A0A0K2QQZ6_9CAUD</name>
<organism evidence="1 2">
    <name type="scientific">Ralstonia phage RSF1</name>
    <dbReference type="NCBI Taxonomy" id="1689679"/>
    <lineage>
        <taxon>Viruses</taxon>
        <taxon>Duplodnaviria</taxon>
        <taxon>Heunggongvirae</taxon>
        <taxon>Uroviricota</taxon>
        <taxon>Caudoviricetes</taxon>
        <taxon>Chimalliviridae</taxon>
        <taxon>Chiangmaivirus</taxon>
        <taxon>Chiangmaivirus RSF1</taxon>
    </lineage>
</organism>
<keyword evidence="2" id="KW-1185">Reference proteome</keyword>
<dbReference type="EMBL" id="AP014927">
    <property type="protein sequence ID" value="BAS05014.1"/>
    <property type="molecule type" value="Genomic_DNA"/>
</dbReference>
<sequence>MSGPNFSYINQFKRNGHAPLPKSQPENETEWISNGPYIGYPNNGIDSIAGVEMVVHKASNVGKSSPIDFSDMTEFFTKYWQLSTLADMIRKYPRPPASPSRFMEKATIPRGIGETTPYGNPSIRYSGHLVFGGMIVRPTEREFLEKWIDSFVRIS</sequence>
<dbReference type="KEGG" id="vg:26634683"/>
<dbReference type="OrthoDB" id="35153at10239"/>
<proteinExistence type="predicted"/>
<dbReference type="RefSeq" id="YP_009208026.1">
    <property type="nucleotide sequence ID" value="NC_028899.1"/>
</dbReference>
<protein>
    <submittedName>
        <fullName evidence="1">Uncharacterized protein</fullName>
    </submittedName>
</protein>